<keyword evidence="2" id="KW-1185">Reference proteome</keyword>
<feature type="non-terminal residue" evidence="1">
    <location>
        <position position="107"/>
    </location>
</feature>
<evidence type="ECO:0000313" key="1">
    <source>
        <dbReference type="EMBL" id="SDP89791.1"/>
    </source>
</evidence>
<name>A0A1H0WGW6_9BURK</name>
<evidence type="ECO:0000313" key="2">
    <source>
        <dbReference type="Proteomes" id="UP000199317"/>
    </source>
</evidence>
<organism evidence="1 2">
    <name type="scientific">Paracidovorax cattleyae</name>
    <dbReference type="NCBI Taxonomy" id="80868"/>
    <lineage>
        <taxon>Bacteria</taxon>
        <taxon>Pseudomonadati</taxon>
        <taxon>Pseudomonadota</taxon>
        <taxon>Betaproteobacteria</taxon>
        <taxon>Burkholderiales</taxon>
        <taxon>Comamonadaceae</taxon>
        <taxon>Paracidovorax</taxon>
    </lineage>
</organism>
<dbReference type="EMBL" id="FNJL01000039">
    <property type="protein sequence ID" value="SDP89791.1"/>
    <property type="molecule type" value="Genomic_DNA"/>
</dbReference>
<protein>
    <submittedName>
        <fullName evidence="1">Peptidase C39 family protein</fullName>
    </submittedName>
</protein>
<sequence>MAEGRSAPQAHGGPGWQALQSLCLIARLHQVAGDPAALAHQLGLSPSEPVGVSDLLRAAQGLGLKARKVSCGVERLALTPLPALALVRERTAEGEGSGVASHGVRAA</sequence>
<gene>
    <name evidence="1" type="ORF">SAMN04489708_1391</name>
</gene>
<proteinExistence type="predicted"/>
<dbReference type="Proteomes" id="UP000199317">
    <property type="component" value="Unassembled WGS sequence"/>
</dbReference>
<accession>A0A1H0WGW6</accession>
<dbReference type="AlphaFoldDB" id="A0A1H0WGW6"/>
<dbReference type="Gene3D" id="3.90.70.10">
    <property type="entry name" value="Cysteine proteinases"/>
    <property type="match status" value="1"/>
</dbReference>
<reference evidence="2" key="1">
    <citation type="submission" date="2016-10" db="EMBL/GenBank/DDBJ databases">
        <authorList>
            <person name="Varghese N."/>
            <person name="Submissions S."/>
        </authorList>
    </citation>
    <scope>NUCLEOTIDE SEQUENCE [LARGE SCALE GENOMIC DNA]</scope>
    <source>
        <strain evidence="2">DSM 17101</strain>
    </source>
</reference>